<feature type="transmembrane region" description="Helical" evidence="7">
    <location>
        <begin position="48"/>
        <end position="67"/>
    </location>
</feature>
<dbReference type="PANTHER" id="PTHR42878:SF15">
    <property type="entry name" value="BACTERIOPHYTOCHROME"/>
    <property type="match status" value="1"/>
</dbReference>
<dbReference type="InterPro" id="IPR005467">
    <property type="entry name" value="His_kinase_dom"/>
</dbReference>
<dbReference type="InterPro" id="IPR004358">
    <property type="entry name" value="Sig_transdc_His_kin-like_C"/>
</dbReference>
<comment type="catalytic activity">
    <reaction evidence="1">
        <text>ATP + protein L-histidine = ADP + protein N-phospho-L-histidine.</text>
        <dbReference type="EC" id="2.7.13.3"/>
    </reaction>
</comment>
<dbReference type="Gene3D" id="6.10.340.10">
    <property type="match status" value="1"/>
</dbReference>
<dbReference type="GO" id="GO:0016020">
    <property type="term" value="C:membrane"/>
    <property type="evidence" value="ECO:0007669"/>
    <property type="project" value="UniProtKB-SubCell"/>
</dbReference>
<evidence type="ECO:0000256" key="4">
    <source>
        <dbReference type="ARBA" id="ARBA00022553"/>
    </source>
</evidence>
<dbReference type="SUPFAM" id="SSF158472">
    <property type="entry name" value="HAMP domain-like"/>
    <property type="match status" value="1"/>
</dbReference>
<evidence type="ECO:0000259" key="8">
    <source>
        <dbReference type="PROSITE" id="PS50109"/>
    </source>
</evidence>
<reference evidence="11" key="1">
    <citation type="submission" date="2017-05" db="EMBL/GenBank/DDBJ databases">
        <authorList>
            <person name="Barney B.M."/>
        </authorList>
    </citation>
    <scope>NUCLEOTIDE SEQUENCE [LARGE SCALE GENOMIC DNA]</scope>
    <source>
        <strain evidence="11">PSBB022</strain>
    </source>
</reference>
<feature type="transmembrane region" description="Helical" evidence="7">
    <location>
        <begin position="213"/>
        <end position="237"/>
    </location>
</feature>
<evidence type="ECO:0000313" key="11">
    <source>
        <dbReference type="Proteomes" id="UP000216101"/>
    </source>
</evidence>
<dbReference type="InterPro" id="IPR036890">
    <property type="entry name" value="HATPase_C_sf"/>
</dbReference>
<comment type="subcellular location">
    <subcellularLocation>
        <location evidence="2">Membrane</location>
    </subcellularLocation>
</comment>
<dbReference type="SMART" id="SM00388">
    <property type="entry name" value="HisKA"/>
    <property type="match status" value="1"/>
</dbReference>
<dbReference type="InterPro" id="IPR050351">
    <property type="entry name" value="BphY/WalK/GraS-like"/>
</dbReference>
<gene>
    <name evidence="10" type="ORF">CBP51_02875</name>
</gene>
<dbReference type="EMBL" id="NHNI01000001">
    <property type="protein sequence ID" value="OZY85989.1"/>
    <property type="molecule type" value="Genomic_DNA"/>
</dbReference>
<evidence type="ECO:0000256" key="6">
    <source>
        <dbReference type="ARBA" id="ARBA00022777"/>
    </source>
</evidence>
<feature type="domain" description="HAMP" evidence="9">
    <location>
        <begin position="414"/>
        <end position="467"/>
    </location>
</feature>
<feature type="transmembrane region" description="Helical" evidence="7">
    <location>
        <begin position="181"/>
        <end position="201"/>
    </location>
</feature>
<keyword evidence="7" id="KW-1133">Transmembrane helix</keyword>
<dbReference type="SUPFAM" id="SSF55874">
    <property type="entry name" value="ATPase domain of HSP90 chaperone/DNA topoisomerase II/histidine kinase"/>
    <property type="match status" value="1"/>
</dbReference>
<protein>
    <recommendedName>
        <fullName evidence="3">histidine kinase</fullName>
        <ecNumber evidence="3">2.7.13.3</ecNumber>
    </recommendedName>
</protein>
<dbReference type="AlphaFoldDB" id="A0A266Q9G4"/>
<keyword evidence="7" id="KW-0812">Transmembrane</keyword>
<keyword evidence="7" id="KW-0472">Membrane</keyword>
<dbReference type="Proteomes" id="UP000216101">
    <property type="component" value="Unassembled WGS sequence"/>
</dbReference>
<dbReference type="Gene3D" id="3.30.565.10">
    <property type="entry name" value="Histidine kinase-like ATPase, C-terminal domain"/>
    <property type="match status" value="1"/>
</dbReference>
<accession>A0A266Q9G4</accession>
<dbReference type="GO" id="GO:0000156">
    <property type="term" value="F:phosphorelay response regulator activity"/>
    <property type="evidence" value="ECO:0007669"/>
    <property type="project" value="TreeGrafter"/>
</dbReference>
<dbReference type="Pfam" id="PF12729">
    <property type="entry name" value="4HB_MCP_1"/>
    <property type="match status" value="1"/>
</dbReference>
<evidence type="ECO:0000313" key="10">
    <source>
        <dbReference type="EMBL" id="OZY85989.1"/>
    </source>
</evidence>
<keyword evidence="5" id="KW-0808">Transferase</keyword>
<dbReference type="CDD" id="cd00082">
    <property type="entry name" value="HisKA"/>
    <property type="match status" value="1"/>
</dbReference>
<dbReference type="SUPFAM" id="SSF47384">
    <property type="entry name" value="Homodimeric domain of signal transducing histidine kinase"/>
    <property type="match status" value="1"/>
</dbReference>
<dbReference type="EC" id="2.7.13.3" evidence="3"/>
<feature type="transmembrane region" description="Helical" evidence="7">
    <location>
        <begin position="146"/>
        <end position="169"/>
    </location>
</feature>
<dbReference type="InterPro" id="IPR036097">
    <property type="entry name" value="HisK_dim/P_sf"/>
</dbReference>
<dbReference type="Pfam" id="PF00512">
    <property type="entry name" value="HisKA"/>
    <property type="match status" value="1"/>
</dbReference>
<dbReference type="PRINTS" id="PR00344">
    <property type="entry name" value="BCTRLSENSOR"/>
</dbReference>
<dbReference type="GO" id="GO:0000155">
    <property type="term" value="F:phosphorelay sensor kinase activity"/>
    <property type="evidence" value="ECO:0007669"/>
    <property type="project" value="InterPro"/>
</dbReference>
<keyword evidence="4" id="KW-0597">Phosphoprotein</keyword>
<evidence type="ECO:0000256" key="3">
    <source>
        <dbReference type="ARBA" id="ARBA00012438"/>
    </source>
</evidence>
<name>A0A266Q9G4_9GAMM</name>
<comment type="caution">
    <text evidence="10">The sequence shown here is derived from an EMBL/GenBank/DDBJ whole genome shotgun (WGS) entry which is preliminary data.</text>
</comment>
<evidence type="ECO:0000256" key="5">
    <source>
        <dbReference type="ARBA" id="ARBA00022679"/>
    </source>
</evidence>
<dbReference type="PROSITE" id="PS50885">
    <property type="entry name" value="HAMP"/>
    <property type="match status" value="1"/>
</dbReference>
<feature type="transmembrane region" description="Helical" evidence="7">
    <location>
        <begin position="79"/>
        <end position="99"/>
    </location>
</feature>
<evidence type="ECO:0000256" key="1">
    <source>
        <dbReference type="ARBA" id="ARBA00000085"/>
    </source>
</evidence>
<feature type="transmembrane region" description="Helical" evidence="7">
    <location>
        <begin position="393"/>
        <end position="412"/>
    </location>
</feature>
<dbReference type="RefSeq" id="WP_212589962.1">
    <property type="nucleotide sequence ID" value="NZ_NHNI01000001.1"/>
</dbReference>
<evidence type="ECO:0000256" key="7">
    <source>
        <dbReference type="SAM" id="Phobius"/>
    </source>
</evidence>
<dbReference type="InterPro" id="IPR003660">
    <property type="entry name" value="HAMP_dom"/>
</dbReference>
<keyword evidence="11" id="KW-1185">Reference proteome</keyword>
<dbReference type="Gene3D" id="1.10.287.130">
    <property type="match status" value="1"/>
</dbReference>
<feature type="domain" description="Histidine kinase" evidence="8">
    <location>
        <begin position="499"/>
        <end position="710"/>
    </location>
</feature>
<dbReference type="PROSITE" id="PS50109">
    <property type="entry name" value="HIS_KIN"/>
    <property type="match status" value="1"/>
</dbReference>
<dbReference type="PANTHER" id="PTHR42878">
    <property type="entry name" value="TWO-COMPONENT HISTIDINE KINASE"/>
    <property type="match status" value="1"/>
</dbReference>
<feature type="transmembrane region" description="Helical" evidence="7">
    <location>
        <begin position="119"/>
        <end position="139"/>
    </location>
</feature>
<dbReference type="InterPro" id="IPR003661">
    <property type="entry name" value="HisK_dim/P_dom"/>
</dbReference>
<evidence type="ECO:0000256" key="2">
    <source>
        <dbReference type="ARBA" id="ARBA00004370"/>
    </source>
</evidence>
<dbReference type="GO" id="GO:0030295">
    <property type="term" value="F:protein kinase activator activity"/>
    <property type="evidence" value="ECO:0007669"/>
    <property type="project" value="TreeGrafter"/>
</dbReference>
<organism evidence="10 11">
    <name type="scientific">Cellvibrio mixtus</name>
    <dbReference type="NCBI Taxonomy" id="39650"/>
    <lineage>
        <taxon>Bacteria</taxon>
        <taxon>Pseudomonadati</taxon>
        <taxon>Pseudomonadota</taxon>
        <taxon>Gammaproteobacteria</taxon>
        <taxon>Cellvibrionales</taxon>
        <taxon>Cellvibrionaceae</taxon>
        <taxon>Cellvibrio</taxon>
    </lineage>
</organism>
<dbReference type="Pfam" id="PF02518">
    <property type="entry name" value="HATPase_c"/>
    <property type="match status" value="1"/>
</dbReference>
<feature type="transmembrane region" description="Helical" evidence="7">
    <location>
        <begin position="12"/>
        <end position="36"/>
    </location>
</feature>
<proteinExistence type="predicted"/>
<evidence type="ECO:0000259" key="9">
    <source>
        <dbReference type="PROSITE" id="PS50885"/>
    </source>
</evidence>
<keyword evidence="6 10" id="KW-0418">Kinase</keyword>
<dbReference type="SMART" id="SM00387">
    <property type="entry name" value="HATPase_c"/>
    <property type="match status" value="1"/>
</dbReference>
<dbReference type="InterPro" id="IPR003594">
    <property type="entry name" value="HATPase_dom"/>
</dbReference>
<sequence>MNGRVVNLKGRPLFLVGIATLLILVGLSVIASWHLPSLFAPIYPYTTLMAYNTAIGFIACGVGLLAINNNQWHKVFISILLLWVIGIVTLIDLLTDLNLHTTDWFVFLLHEPPLRNQPISPTTSSMFLLAGAALAFGYIKRGNAALLATLICLLIILIATAAVMGQSFGLLPNFVWLGIKMAPHTVVGLITFALAIIVLRYTAAINAFNRLTVFHRLVTGFIFMSLLFVGIGSIAVLQINSVAAISQQLYSGPLQISNALLRIKSRTSKLNRTAKDIAVAPELAQKRNLPVYIAETETSITKELAFIAQQAPYAAAAEQLQKAFNQWQVLLATMHHQLQAGDIDGYRHLALEDSQDIVQTLEKICDLTIDRAQNEIRRLNDQALITKHHAGNLMMVVILGFLVVGIMVAALITRSLSWQLQKIRTAMLALAQGNTQVDIPFLDHPRDVGDMAKTLKVFAQNIDERNKSTALLAQHQRILEKTNLQLAQTNKELETFAYVASHDLKSPLRGIAQLSTWIEEDLEEQQFAEVNKHTVMLRNRIQRMEKLLDDLLAFYRAGKTDGNLVQVDVAYMAKELFDIQNTKPGLHLELAENLPNFTTLSTPFEQVLRNLFSNAIKHHDREQGMIRLSCTTLPNQFYRFSVCDDGPGIPEKFQQRVFGMFQTLKPRDELEGSGMGLALIRKIVDTYGGTITLESEGRGCCFHFSWPQHITKDQKDD</sequence>
<dbReference type="GO" id="GO:0007234">
    <property type="term" value="P:osmosensory signaling via phosphorelay pathway"/>
    <property type="evidence" value="ECO:0007669"/>
    <property type="project" value="TreeGrafter"/>
</dbReference>
<dbReference type="InterPro" id="IPR024478">
    <property type="entry name" value="HlyB_4HB_MCP"/>
</dbReference>